<evidence type="ECO:0000313" key="3">
    <source>
        <dbReference type="Proteomes" id="UP001165121"/>
    </source>
</evidence>
<name>A0A9W7D682_9STRA</name>
<dbReference type="Proteomes" id="UP001165121">
    <property type="component" value="Unassembled WGS sequence"/>
</dbReference>
<keyword evidence="3" id="KW-1185">Reference proteome</keyword>
<proteinExistence type="predicted"/>
<gene>
    <name evidence="2" type="ORF">Pfra01_002637500</name>
</gene>
<evidence type="ECO:0000256" key="1">
    <source>
        <dbReference type="SAM" id="Phobius"/>
    </source>
</evidence>
<sequence length="200" mass="21466">MHDGAHPVHLLVVGLGMHKARACNSNIDLRTRRAILQSIDLIAMKQQLGIRSRSFPAAAALALLVLTLLISLLSRATGESPFSSNSQTTIFQYSKAQSDPRNVSASSALFGLHHHDLVAVYAPLGHSIFATEKTSICHRFHCSGALAANFRVFSGDIQFFLAVRISASSLKYRSQVAVLTAIERTVIASTGSLLPGSSEV</sequence>
<protein>
    <submittedName>
        <fullName evidence="2">Unnamed protein product</fullName>
    </submittedName>
</protein>
<keyword evidence="1" id="KW-0812">Transmembrane</keyword>
<dbReference type="AlphaFoldDB" id="A0A9W7D682"/>
<reference evidence="2" key="1">
    <citation type="submission" date="2023-04" db="EMBL/GenBank/DDBJ databases">
        <title>Phytophthora fragariaefolia NBRC 109709.</title>
        <authorList>
            <person name="Ichikawa N."/>
            <person name="Sato H."/>
            <person name="Tonouchi N."/>
        </authorList>
    </citation>
    <scope>NUCLEOTIDE SEQUENCE</scope>
    <source>
        <strain evidence="2">NBRC 109709</strain>
    </source>
</reference>
<organism evidence="2 3">
    <name type="scientific">Phytophthora fragariaefolia</name>
    <dbReference type="NCBI Taxonomy" id="1490495"/>
    <lineage>
        <taxon>Eukaryota</taxon>
        <taxon>Sar</taxon>
        <taxon>Stramenopiles</taxon>
        <taxon>Oomycota</taxon>
        <taxon>Peronosporomycetes</taxon>
        <taxon>Peronosporales</taxon>
        <taxon>Peronosporaceae</taxon>
        <taxon>Phytophthora</taxon>
    </lineage>
</organism>
<accession>A0A9W7D682</accession>
<keyword evidence="1" id="KW-1133">Transmembrane helix</keyword>
<evidence type="ECO:0000313" key="2">
    <source>
        <dbReference type="EMBL" id="GMF60723.1"/>
    </source>
</evidence>
<comment type="caution">
    <text evidence="2">The sequence shown here is derived from an EMBL/GenBank/DDBJ whole genome shotgun (WGS) entry which is preliminary data.</text>
</comment>
<feature type="transmembrane region" description="Helical" evidence="1">
    <location>
        <begin position="54"/>
        <end position="73"/>
    </location>
</feature>
<keyword evidence="1" id="KW-0472">Membrane</keyword>
<dbReference type="EMBL" id="BSXT01005510">
    <property type="protein sequence ID" value="GMF60723.1"/>
    <property type="molecule type" value="Genomic_DNA"/>
</dbReference>